<reference evidence="3 5" key="2">
    <citation type="journal article" date="2013" name="Nature">
        <title>Insights into bilaterian evolution from three spiralian genomes.</title>
        <authorList>
            <person name="Simakov O."/>
            <person name="Marletaz F."/>
            <person name="Cho S.J."/>
            <person name="Edsinger-Gonzales E."/>
            <person name="Havlak P."/>
            <person name="Hellsten U."/>
            <person name="Kuo D.H."/>
            <person name="Larsson T."/>
            <person name="Lv J."/>
            <person name="Arendt D."/>
            <person name="Savage R."/>
            <person name="Osoegawa K."/>
            <person name="de Jong P."/>
            <person name="Grimwood J."/>
            <person name="Chapman J.A."/>
            <person name="Shapiro H."/>
            <person name="Aerts A."/>
            <person name="Otillar R.P."/>
            <person name="Terry A.Y."/>
            <person name="Boore J.L."/>
            <person name="Grigoriev I.V."/>
            <person name="Lindberg D.R."/>
            <person name="Seaver E.C."/>
            <person name="Weisblat D.A."/>
            <person name="Putnam N.H."/>
            <person name="Rokhsar D.S."/>
        </authorList>
    </citation>
    <scope>NUCLEOTIDE SEQUENCE</scope>
    <source>
        <strain evidence="3 5">I ESC-2004</strain>
    </source>
</reference>
<protein>
    <recommendedName>
        <fullName evidence="2">EGF-like domain-containing protein</fullName>
    </recommendedName>
</protein>
<dbReference type="Pfam" id="PF00008">
    <property type="entry name" value="EGF"/>
    <property type="match status" value="1"/>
</dbReference>
<evidence type="ECO:0000256" key="1">
    <source>
        <dbReference type="PROSITE-ProRule" id="PRU00076"/>
    </source>
</evidence>
<dbReference type="EMBL" id="AMQN01001107">
    <property type="status" value="NOT_ANNOTATED_CDS"/>
    <property type="molecule type" value="Genomic_DNA"/>
</dbReference>
<evidence type="ECO:0000313" key="4">
    <source>
        <dbReference type="EnsemblMetazoa" id="CapteP221343"/>
    </source>
</evidence>
<dbReference type="PROSITE" id="PS01186">
    <property type="entry name" value="EGF_2"/>
    <property type="match status" value="1"/>
</dbReference>
<keyword evidence="5" id="KW-1185">Reference proteome</keyword>
<dbReference type="AlphaFoldDB" id="R7UWJ3"/>
<sequence>MASQRVKLGPVKHQEEKTTKSLDAEIYTTRPSRCTWYKRRKVALQDLEREETRVRAAQVYEAVIQSIQHARYLTVPNGRTGKGVLGNGTIEDREVKTRLLSRREVVRCAGKCLPRTSHTFCFRAISRWLNREKKCIDFTIYRWCHFPFEPGMPQKTPVLARTSDDCSPGNQACQNGGICTLAAPNSGRDRLCVCPKGFTGESCEVNQSSDSKSMHADLMSLRENNIADLDSHVQLDLNDKGKMVIKKAGDIKNRGSNKHHGV</sequence>
<gene>
    <name evidence="3" type="ORF">CAPTEDRAFT_221343</name>
</gene>
<dbReference type="EnsemblMetazoa" id="CapteT221343">
    <property type="protein sequence ID" value="CapteP221343"/>
    <property type="gene ID" value="CapteG221343"/>
</dbReference>
<reference evidence="4" key="3">
    <citation type="submission" date="2015-06" db="UniProtKB">
        <authorList>
            <consortium name="EnsemblMetazoa"/>
        </authorList>
    </citation>
    <scope>IDENTIFICATION</scope>
</reference>
<dbReference type="CDD" id="cd00054">
    <property type="entry name" value="EGF_CA"/>
    <property type="match status" value="1"/>
</dbReference>
<dbReference type="SUPFAM" id="SSF57196">
    <property type="entry name" value="EGF/Laminin"/>
    <property type="match status" value="1"/>
</dbReference>
<dbReference type="SMART" id="SM00181">
    <property type="entry name" value="EGF"/>
    <property type="match status" value="1"/>
</dbReference>
<dbReference type="Gene3D" id="2.10.25.10">
    <property type="entry name" value="Laminin"/>
    <property type="match status" value="1"/>
</dbReference>
<dbReference type="InterPro" id="IPR000742">
    <property type="entry name" value="EGF"/>
</dbReference>
<organism evidence="3">
    <name type="scientific">Capitella teleta</name>
    <name type="common">Polychaete worm</name>
    <dbReference type="NCBI Taxonomy" id="283909"/>
    <lineage>
        <taxon>Eukaryota</taxon>
        <taxon>Metazoa</taxon>
        <taxon>Spiralia</taxon>
        <taxon>Lophotrochozoa</taxon>
        <taxon>Annelida</taxon>
        <taxon>Polychaeta</taxon>
        <taxon>Sedentaria</taxon>
        <taxon>Scolecida</taxon>
        <taxon>Capitellidae</taxon>
        <taxon>Capitella</taxon>
    </lineage>
</organism>
<reference evidence="5" key="1">
    <citation type="submission" date="2012-12" db="EMBL/GenBank/DDBJ databases">
        <authorList>
            <person name="Hellsten U."/>
            <person name="Grimwood J."/>
            <person name="Chapman J.A."/>
            <person name="Shapiro H."/>
            <person name="Aerts A."/>
            <person name="Otillar R.P."/>
            <person name="Terry A.Y."/>
            <person name="Boore J.L."/>
            <person name="Simakov O."/>
            <person name="Marletaz F."/>
            <person name="Cho S.-J."/>
            <person name="Edsinger-Gonzales E."/>
            <person name="Havlak P."/>
            <person name="Kuo D.-H."/>
            <person name="Larsson T."/>
            <person name="Lv J."/>
            <person name="Arendt D."/>
            <person name="Savage R."/>
            <person name="Osoegawa K."/>
            <person name="de Jong P."/>
            <person name="Lindberg D.R."/>
            <person name="Seaver E.C."/>
            <person name="Weisblat D.A."/>
            <person name="Putnam N.H."/>
            <person name="Grigoriev I.V."/>
            <person name="Rokhsar D.S."/>
        </authorList>
    </citation>
    <scope>NUCLEOTIDE SEQUENCE</scope>
    <source>
        <strain evidence="5">I ESC-2004</strain>
    </source>
</reference>
<dbReference type="PROSITE" id="PS00022">
    <property type="entry name" value="EGF_1"/>
    <property type="match status" value="1"/>
</dbReference>
<dbReference type="HOGENOM" id="CLU_1062616_0_0_1"/>
<name>R7UWJ3_CAPTE</name>
<feature type="disulfide bond" evidence="1">
    <location>
        <begin position="194"/>
        <end position="203"/>
    </location>
</feature>
<comment type="caution">
    <text evidence="1">Lacks conserved residue(s) required for the propagation of feature annotation.</text>
</comment>
<evidence type="ECO:0000259" key="2">
    <source>
        <dbReference type="PROSITE" id="PS50026"/>
    </source>
</evidence>
<keyword evidence="1" id="KW-1015">Disulfide bond</keyword>
<evidence type="ECO:0000313" key="5">
    <source>
        <dbReference type="Proteomes" id="UP000014760"/>
    </source>
</evidence>
<accession>R7UWJ3</accession>
<dbReference type="PROSITE" id="PS50026">
    <property type="entry name" value="EGF_3"/>
    <property type="match status" value="1"/>
</dbReference>
<feature type="domain" description="EGF-like" evidence="2">
    <location>
        <begin position="162"/>
        <end position="204"/>
    </location>
</feature>
<proteinExistence type="predicted"/>
<evidence type="ECO:0000313" key="3">
    <source>
        <dbReference type="EMBL" id="ELU07761.1"/>
    </source>
</evidence>
<dbReference type="EMBL" id="KB299619">
    <property type="protein sequence ID" value="ELU07761.1"/>
    <property type="molecule type" value="Genomic_DNA"/>
</dbReference>
<keyword evidence="1" id="KW-0245">EGF-like domain</keyword>
<dbReference type="Proteomes" id="UP000014760">
    <property type="component" value="Unassembled WGS sequence"/>
</dbReference>